<dbReference type="InterPro" id="IPR004556">
    <property type="entry name" value="HemK-like"/>
</dbReference>
<dbReference type="AlphaFoldDB" id="A0A1Y1S9Z6"/>
<dbReference type="HAMAP" id="MF_02126">
    <property type="entry name" value="RF_methyltr_PrmC"/>
    <property type="match status" value="1"/>
</dbReference>
<keyword evidence="3 5" id="KW-0949">S-adenosyl-L-methionine</keyword>
<comment type="similarity">
    <text evidence="5">Belongs to the protein N5-glutamine methyltransferase family. PrmC subfamily.</text>
</comment>
<dbReference type="InterPro" id="IPR040758">
    <property type="entry name" value="PrmC_N"/>
</dbReference>
<feature type="binding site" evidence="5">
    <location>
        <begin position="184"/>
        <end position="187"/>
    </location>
    <ligand>
        <name>substrate</name>
    </ligand>
</feature>
<feature type="binding site" evidence="5">
    <location>
        <position position="169"/>
    </location>
    <ligand>
        <name>S-adenosyl-L-methionine</name>
        <dbReference type="ChEBI" id="CHEBI:59789"/>
    </ligand>
</feature>
<dbReference type="InterPro" id="IPR002052">
    <property type="entry name" value="DNA_methylase_N6_adenine_CS"/>
</dbReference>
<dbReference type="PANTHER" id="PTHR18895">
    <property type="entry name" value="HEMK METHYLTRANSFERASE"/>
    <property type="match status" value="1"/>
</dbReference>
<evidence type="ECO:0000259" key="6">
    <source>
        <dbReference type="Pfam" id="PF05175"/>
    </source>
</evidence>
<dbReference type="EC" id="2.1.1.297" evidence="5"/>
<dbReference type="STRING" id="1317117.ATO7_16270"/>
<name>A0A1Y1S9Z6_9GAMM</name>
<dbReference type="InterPro" id="IPR050320">
    <property type="entry name" value="N5-glutamine_MTase"/>
</dbReference>
<dbReference type="NCBIfam" id="TIGR03534">
    <property type="entry name" value="RF_mod_PrmC"/>
    <property type="match status" value="1"/>
</dbReference>
<dbReference type="RefSeq" id="WP_083563503.1">
    <property type="nucleotide sequence ID" value="NZ_AQQV01000006.1"/>
</dbReference>
<comment type="catalytic activity">
    <reaction evidence="4 5">
        <text>L-glutaminyl-[peptide chain release factor] + S-adenosyl-L-methionine = N(5)-methyl-L-glutaminyl-[peptide chain release factor] + S-adenosyl-L-homocysteine + H(+)</text>
        <dbReference type="Rhea" id="RHEA:42896"/>
        <dbReference type="Rhea" id="RHEA-COMP:10271"/>
        <dbReference type="Rhea" id="RHEA-COMP:10272"/>
        <dbReference type="ChEBI" id="CHEBI:15378"/>
        <dbReference type="ChEBI" id="CHEBI:30011"/>
        <dbReference type="ChEBI" id="CHEBI:57856"/>
        <dbReference type="ChEBI" id="CHEBI:59789"/>
        <dbReference type="ChEBI" id="CHEBI:61891"/>
        <dbReference type="EC" id="2.1.1.297"/>
    </reaction>
</comment>
<comment type="function">
    <text evidence="5">Methylates the class 1 translation termination release factors RF1/PrfA and RF2/PrfB on the glutamine residue of the universally conserved GGQ motif.</text>
</comment>
<dbReference type="CDD" id="cd02440">
    <property type="entry name" value="AdoMet_MTases"/>
    <property type="match status" value="1"/>
</dbReference>
<organism evidence="8 9">
    <name type="scientific">Oceanococcus atlanticus</name>
    <dbReference type="NCBI Taxonomy" id="1317117"/>
    <lineage>
        <taxon>Bacteria</taxon>
        <taxon>Pseudomonadati</taxon>
        <taxon>Pseudomonadota</taxon>
        <taxon>Gammaproteobacteria</taxon>
        <taxon>Chromatiales</taxon>
        <taxon>Oceanococcaceae</taxon>
        <taxon>Oceanococcus</taxon>
    </lineage>
</organism>
<reference evidence="8 9" key="1">
    <citation type="submission" date="2013-04" db="EMBL/GenBank/DDBJ databases">
        <title>Oceanococcus atlanticus 22II-S10r2 Genome Sequencing.</title>
        <authorList>
            <person name="Lai Q."/>
            <person name="Li G."/>
            <person name="Shao Z."/>
        </authorList>
    </citation>
    <scope>NUCLEOTIDE SEQUENCE [LARGE SCALE GENOMIC DNA]</scope>
    <source>
        <strain evidence="8 9">22II-S10r2</strain>
    </source>
</reference>
<keyword evidence="1 5" id="KW-0489">Methyltransferase</keyword>
<gene>
    <name evidence="5" type="primary">prmC</name>
    <name evidence="8" type="ORF">ATO7_16270</name>
</gene>
<dbReference type="GO" id="GO:0032259">
    <property type="term" value="P:methylation"/>
    <property type="evidence" value="ECO:0007669"/>
    <property type="project" value="UniProtKB-KW"/>
</dbReference>
<feature type="domain" description="Methyltransferase small" evidence="6">
    <location>
        <begin position="113"/>
        <end position="194"/>
    </location>
</feature>
<dbReference type="Pfam" id="PF05175">
    <property type="entry name" value="MTS"/>
    <property type="match status" value="1"/>
</dbReference>
<dbReference type="PANTHER" id="PTHR18895:SF74">
    <property type="entry name" value="MTRF1L RELEASE FACTOR GLUTAMINE METHYLTRANSFERASE"/>
    <property type="match status" value="1"/>
</dbReference>
<evidence type="ECO:0000256" key="3">
    <source>
        <dbReference type="ARBA" id="ARBA00022691"/>
    </source>
</evidence>
<dbReference type="PROSITE" id="PS00092">
    <property type="entry name" value="N6_MTASE"/>
    <property type="match status" value="1"/>
</dbReference>
<proteinExistence type="inferred from homology"/>
<dbReference type="Proteomes" id="UP000192342">
    <property type="component" value="Unassembled WGS sequence"/>
</dbReference>
<evidence type="ECO:0000313" key="9">
    <source>
        <dbReference type="Proteomes" id="UP000192342"/>
    </source>
</evidence>
<keyword evidence="2 5" id="KW-0808">Transferase</keyword>
<dbReference type="GO" id="GO:0102559">
    <property type="term" value="F:peptide chain release factor N(5)-glutamine methyltransferase activity"/>
    <property type="evidence" value="ECO:0007669"/>
    <property type="project" value="UniProtKB-EC"/>
</dbReference>
<dbReference type="EMBL" id="AQQV01000006">
    <property type="protein sequence ID" value="ORE85056.1"/>
    <property type="molecule type" value="Genomic_DNA"/>
</dbReference>
<evidence type="ECO:0000259" key="7">
    <source>
        <dbReference type="Pfam" id="PF17827"/>
    </source>
</evidence>
<evidence type="ECO:0000256" key="1">
    <source>
        <dbReference type="ARBA" id="ARBA00022603"/>
    </source>
</evidence>
<keyword evidence="9" id="KW-1185">Reference proteome</keyword>
<accession>A0A1Y1S9Z6</accession>
<feature type="binding site" evidence="5">
    <location>
        <position position="142"/>
    </location>
    <ligand>
        <name>S-adenosyl-L-methionine</name>
        <dbReference type="ChEBI" id="CHEBI:59789"/>
    </ligand>
</feature>
<evidence type="ECO:0000313" key="8">
    <source>
        <dbReference type="EMBL" id="ORE85056.1"/>
    </source>
</evidence>
<dbReference type="GO" id="GO:0003676">
    <property type="term" value="F:nucleic acid binding"/>
    <property type="evidence" value="ECO:0007669"/>
    <property type="project" value="InterPro"/>
</dbReference>
<dbReference type="NCBIfam" id="TIGR00536">
    <property type="entry name" value="hemK_fam"/>
    <property type="match status" value="1"/>
</dbReference>
<evidence type="ECO:0000256" key="2">
    <source>
        <dbReference type="ARBA" id="ARBA00022679"/>
    </source>
</evidence>
<dbReference type="SUPFAM" id="SSF53335">
    <property type="entry name" value="S-adenosyl-L-methionine-dependent methyltransferases"/>
    <property type="match status" value="1"/>
</dbReference>
<comment type="caution">
    <text evidence="8">The sequence shown here is derived from an EMBL/GenBank/DDBJ whole genome shotgun (WGS) entry which is preliminary data.</text>
</comment>
<dbReference type="Pfam" id="PF17827">
    <property type="entry name" value="PrmC_N"/>
    <property type="match status" value="1"/>
</dbReference>
<evidence type="ECO:0000256" key="5">
    <source>
        <dbReference type="HAMAP-Rule" id="MF_02126"/>
    </source>
</evidence>
<dbReference type="InterPro" id="IPR007848">
    <property type="entry name" value="Small_mtfrase_dom"/>
</dbReference>
<dbReference type="Gene3D" id="1.10.8.10">
    <property type="entry name" value="DNA helicase RuvA subunit, C-terminal domain"/>
    <property type="match status" value="1"/>
</dbReference>
<sequence>MSETIRQTLARASAALAEVSDSARLDAELLLCQTLNCTRSRLFSHADDTLNAAQATQFEALLARRKHGEPVAYLLGHQEFWSLRLAVSDACLVPRADTECLVDWALSLPGDALQVLDLGTGSGAIAIALASERPGWRVSASDASAAALHIAQRNAQTHKVAVNFAHGSWFEPLAGQRFDLIVSNPPYIAEGDAHLADLHHEPQSALTSGADGLDAVRHIASHAPAHLHAGAHMALEHGYDQAQRVREILSAQGFQTITTAQDLAGRDRYTHAQWKGA</sequence>
<dbReference type="InterPro" id="IPR029063">
    <property type="entry name" value="SAM-dependent_MTases_sf"/>
</dbReference>
<dbReference type="Gene3D" id="3.40.50.150">
    <property type="entry name" value="Vaccinia Virus protein VP39"/>
    <property type="match status" value="1"/>
</dbReference>
<dbReference type="FunFam" id="3.40.50.150:FF:000053">
    <property type="entry name" value="Release factor glutamine methyltransferase"/>
    <property type="match status" value="1"/>
</dbReference>
<feature type="domain" description="Release factor glutamine methyltransferase N-terminal" evidence="7">
    <location>
        <begin position="7"/>
        <end position="76"/>
    </location>
</feature>
<dbReference type="InterPro" id="IPR019874">
    <property type="entry name" value="RF_methyltr_PrmC"/>
</dbReference>
<evidence type="ECO:0000256" key="4">
    <source>
        <dbReference type="ARBA" id="ARBA00048391"/>
    </source>
</evidence>
<protein>
    <recommendedName>
        <fullName evidence="5">Release factor glutamine methyltransferase</fullName>
        <shortName evidence="5">RF MTase</shortName>
        <ecNumber evidence="5">2.1.1.297</ecNumber>
    </recommendedName>
    <alternativeName>
        <fullName evidence="5">N5-glutamine methyltransferase PrmC</fullName>
    </alternativeName>
    <alternativeName>
        <fullName evidence="5">Protein-(glutamine-N5) MTase PrmC</fullName>
    </alternativeName>
    <alternativeName>
        <fullName evidence="5">Protein-glutamine N-methyltransferase PrmC</fullName>
    </alternativeName>
</protein>
<feature type="binding site" evidence="5">
    <location>
        <begin position="119"/>
        <end position="123"/>
    </location>
    <ligand>
        <name>S-adenosyl-L-methionine</name>
        <dbReference type="ChEBI" id="CHEBI:59789"/>
    </ligand>
</feature>
<feature type="binding site" evidence="5">
    <location>
        <position position="184"/>
    </location>
    <ligand>
        <name>S-adenosyl-L-methionine</name>
        <dbReference type="ChEBI" id="CHEBI:59789"/>
    </ligand>
</feature>